<proteinExistence type="predicted"/>
<evidence type="ECO:0000313" key="1">
    <source>
        <dbReference type="EMBL" id="GAA0350925.1"/>
    </source>
</evidence>
<evidence type="ECO:0000313" key="2">
    <source>
        <dbReference type="Proteomes" id="UP001501166"/>
    </source>
</evidence>
<protein>
    <recommendedName>
        <fullName evidence="3">DUF2922 domain-containing protein</fullName>
    </recommendedName>
</protein>
<dbReference type="EMBL" id="BAAACW010000003">
    <property type="protein sequence ID" value="GAA0350925.1"/>
    <property type="molecule type" value="Genomic_DNA"/>
</dbReference>
<organism evidence="1 2">
    <name type="scientific">Alkalibacterium iburiense</name>
    <dbReference type="NCBI Taxonomy" id="290589"/>
    <lineage>
        <taxon>Bacteria</taxon>
        <taxon>Bacillati</taxon>
        <taxon>Bacillota</taxon>
        <taxon>Bacilli</taxon>
        <taxon>Lactobacillales</taxon>
        <taxon>Carnobacteriaceae</taxon>
        <taxon>Alkalibacterium</taxon>
    </lineage>
</organism>
<reference evidence="1 2" key="1">
    <citation type="journal article" date="2019" name="Int. J. Syst. Evol. Microbiol.">
        <title>The Global Catalogue of Microorganisms (GCM) 10K type strain sequencing project: providing services to taxonomists for standard genome sequencing and annotation.</title>
        <authorList>
            <consortium name="The Broad Institute Genomics Platform"/>
            <consortium name="The Broad Institute Genome Sequencing Center for Infectious Disease"/>
            <person name="Wu L."/>
            <person name="Ma J."/>
        </authorList>
    </citation>
    <scope>NUCLEOTIDE SEQUENCE [LARGE SCALE GENOMIC DNA]</scope>
    <source>
        <strain evidence="1 2">JCM 12662</strain>
    </source>
</reference>
<name>A0ABN0WZ96_9LACT</name>
<dbReference type="RefSeq" id="WP_343752736.1">
    <property type="nucleotide sequence ID" value="NZ_BAAACW010000003.1"/>
</dbReference>
<gene>
    <name evidence="1" type="ORF">GCM10008932_00190</name>
</gene>
<keyword evidence="2" id="KW-1185">Reference proteome</keyword>
<sequence>MTKRLELRFETSEGKSRVLGINQPALDLEPAVVEAAMADIIAQDMFELDGVKLYTKSIGARYVTRTVEDIFEVE</sequence>
<dbReference type="InterPro" id="IPR021321">
    <property type="entry name" value="DUF2922"/>
</dbReference>
<comment type="caution">
    <text evidence="1">The sequence shown here is derived from an EMBL/GenBank/DDBJ whole genome shotgun (WGS) entry which is preliminary data.</text>
</comment>
<dbReference type="Proteomes" id="UP001501166">
    <property type="component" value="Unassembled WGS sequence"/>
</dbReference>
<dbReference type="Pfam" id="PF11148">
    <property type="entry name" value="DUF2922"/>
    <property type="match status" value="1"/>
</dbReference>
<evidence type="ECO:0008006" key="3">
    <source>
        <dbReference type="Google" id="ProtNLM"/>
    </source>
</evidence>
<accession>A0ABN0WZ96</accession>